<dbReference type="EMBL" id="FWWU01000003">
    <property type="protein sequence ID" value="SMB78800.1"/>
    <property type="molecule type" value="Genomic_DNA"/>
</dbReference>
<protein>
    <submittedName>
        <fullName evidence="5">Acetyl esterase/lipase</fullName>
    </submittedName>
</protein>
<evidence type="ECO:0000313" key="6">
    <source>
        <dbReference type="Proteomes" id="UP000192582"/>
    </source>
</evidence>
<dbReference type="Gene3D" id="3.40.50.1820">
    <property type="entry name" value="alpha/beta hydrolase"/>
    <property type="match status" value="1"/>
</dbReference>
<dbReference type="Proteomes" id="UP000192582">
    <property type="component" value="Unassembled WGS sequence"/>
</dbReference>
<dbReference type="InterPro" id="IPR033140">
    <property type="entry name" value="Lipase_GDXG_put_SER_AS"/>
</dbReference>
<dbReference type="AlphaFoldDB" id="A0A1W1UCL8"/>
<dbReference type="PROSITE" id="PS01174">
    <property type="entry name" value="LIPASE_GDXG_SER"/>
    <property type="match status" value="1"/>
</dbReference>
<evidence type="ECO:0000256" key="3">
    <source>
        <dbReference type="PROSITE-ProRule" id="PRU10038"/>
    </source>
</evidence>
<dbReference type="GO" id="GO:0016787">
    <property type="term" value="F:hydrolase activity"/>
    <property type="evidence" value="ECO:0007669"/>
    <property type="project" value="UniProtKB-KW"/>
</dbReference>
<reference evidence="5 6" key="1">
    <citation type="submission" date="2017-04" db="EMBL/GenBank/DDBJ databases">
        <authorList>
            <person name="Afonso C.L."/>
            <person name="Miller P.J."/>
            <person name="Scott M.A."/>
            <person name="Spackman E."/>
            <person name="Goraichik I."/>
            <person name="Dimitrov K.M."/>
            <person name="Suarez D.L."/>
            <person name="Swayne D.E."/>
        </authorList>
    </citation>
    <scope>NUCLEOTIDE SEQUENCE [LARGE SCALE GENOMIC DNA]</scope>
    <source>
        <strain evidence="5 6">KR-140</strain>
    </source>
</reference>
<evidence type="ECO:0000259" key="4">
    <source>
        <dbReference type="Pfam" id="PF07859"/>
    </source>
</evidence>
<accession>A0A1W1UCL8</accession>
<dbReference type="STRING" id="695939.SAMN00790413_05639"/>
<feature type="active site" evidence="3">
    <location>
        <position position="179"/>
    </location>
</feature>
<evidence type="ECO:0000256" key="1">
    <source>
        <dbReference type="ARBA" id="ARBA00010515"/>
    </source>
</evidence>
<dbReference type="InterPro" id="IPR050300">
    <property type="entry name" value="GDXG_lipolytic_enzyme"/>
</dbReference>
<proteinExistence type="inferred from homology"/>
<keyword evidence="2" id="KW-0378">Hydrolase</keyword>
<feature type="domain" description="Alpha/beta hydrolase fold-3" evidence="4">
    <location>
        <begin position="101"/>
        <end position="307"/>
    </location>
</feature>
<comment type="similarity">
    <text evidence="1">Belongs to the 'GDXG' lipolytic enzyme family.</text>
</comment>
<organism evidence="5 6">
    <name type="scientific">Deinococcus hopiensis KR-140</name>
    <dbReference type="NCBI Taxonomy" id="695939"/>
    <lineage>
        <taxon>Bacteria</taxon>
        <taxon>Thermotogati</taxon>
        <taxon>Deinococcota</taxon>
        <taxon>Deinococci</taxon>
        <taxon>Deinococcales</taxon>
        <taxon>Deinococcaceae</taxon>
        <taxon>Deinococcus</taxon>
    </lineage>
</organism>
<dbReference type="PANTHER" id="PTHR48081">
    <property type="entry name" value="AB HYDROLASE SUPERFAMILY PROTEIN C4A8.06C"/>
    <property type="match status" value="1"/>
</dbReference>
<name>A0A1W1UCL8_9DEIO</name>
<evidence type="ECO:0000256" key="2">
    <source>
        <dbReference type="ARBA" id="ARBA00022801"/>
    </source>
</evidence>
<sequence>MNTRRRTEWGVALGVLAAWIYTRRACSYASLHPELRHPLLRVRHPAFTRGLVSLTRRLSRSVPDPSDVKFERRLVPGPTGAPDVPVLLYSPLAGPRDAAALLYIHGGGFVSGSAQDYHLQCGRFANRLGLLVVNVEYRLAPETPFPGPLEDCYAALKWLRNQAAELGVDPTRIAVAGDSAGAGLAAALAQLAHDRGEVRPAFQLLLYPMLDDRTVLRKDHGGRGEFVWTPGSNGLGWASYLGRPPVWEDAPAYAVPARRDDLQGLAPAWIGVGTLDLFYPEDREYAHRLNEAGVPCEFFEVEGAYHASEHFRPHASVSQEFLDRSLKALRRGLGMSEVGDASSL</sequence>
<dbReference type="InterPro" id="IPR013094">
    <property type="entry name" value="AB_hydrolase_3"/>
</dbReference>
<evidence type="ECO:0000313" key="5">
    <source>
        <dbReference type="EMBL" id="SMB78800.1"/>
    </source>
</evidence>
<dbReference type="SUPFAM" id="SSF53474">
    <property type="entry name" value="alpha/beta-Hydrolases"/>
    <property type="match status" value="1"/>
</dbReference>
<dbReference type="InterPro" id="IPR029058">
    <property type="entry name" value="AB_hydrolase_fold"/>
</dbReference>
<dbReference type="Pfam" id="PF07859">
    <property type="entry name" value="Abhydrolase_3"/>
    <property type="match status" value="1"/>
</dbReference>
<gene>
    <name evidence="5" type="ORF">SAMN00790413_05639</name>
</gene>
<dbReference type="PANTHER" id="PTHR48081:SF8">
    <property type="entry name" value="ALPHA_BETA HYDROLASE FOLD-3 DOMAIN-CONTAINING PROTEIN-RELATED"/>
    <property type="match status" value="1"/>
</dbReference>
<keyword evidence="6" id="KW-1185">Reference proteome</keyword>